<dbReference type="InterPro" id="IPR031311">
    <property type="entry name" value="CHIT_BIND_RR_consensus"/>
</dbReference>
<dbReference type="InParanoid" id="A0A1V9XRU7"/>
<reference evidence="4 5" key="1">
    <citation type="journal article" date="2017" name="Gigascience">
        <title>Draft genome of the honey bee ectoparasitic mite, Tropilaelaps mercedesae, is shaped by the parasitic life history.</title>
        <authorList>
            <person name="Dong X."/>
            <person name="Armstrong S.D."/>
            <person name="Xia D."/>
            <person name="Makepeace B.L."/>
            <person name="Darby A.C."/>
            <person name="Kadowaki T."/>
        </authorList>
    </citation>
    <scope>NUCLEOTIDE SEQUENCE [LARGE SCALE GENOMIC DNA]</scope>
    <source>
        <strain evidence="4">Wuxi-XJTLU</strain>
    </source>
</reference>
<dbReference type="AlphaFoldDB" id="A0A1V9XRU7"/>
<name>A0A1V9XRU7_9ACAR</name>
<dbReference type="Pfam" id="PF00379">
    <property type="entry name" value="Chitin_bind_4"/>
    <property type="match status" value="1"/>
</dbReference>
<gene>
    <name evidence="4" type="ORF">BIW11_07947</name>
</gene>
<dbReference type="GO" id="GO:0042302">
    <property type="term" value="F:structural constituent of cuticle"/>
    <property type="evidence" value="ECO:0007669"/>
    <property type="project" value="UniProtKB-UniRule"/>
</dbReference>
<dbReference type="Proteomes" id="UP000192247">
    <property type="component" value="Unassembled WGS sequence"/>
</dbReference>
<keyword evidence="1 2" id="KW-0193">Cuticle</keyword>
<evidence type="ECO:0000256" key="2">
    <source>
        <dbReference type="PROSITE-ProRule" id="PRU00497"/>
    </source>
</evidence>
<dbReference type="PANTHER" id="PTHR12236:SF79">
    <property type="entry name" value="CUTICULAR PROTEIN 50CB-RELATED"/>
    <property type="match status" value="1"/>
</dbReference>
<protein>
    <submittedName>
        <fullName evidence="4">Glutamate receptor</fullName>
    </submittedName>
</protein>
<dbReference type="EMBL" id="MNPL01005206">
    <property type="protein sequence ID" value="OQR76181.1"/>
    <property type="molecule type" value="Genomic_DNA"/>
</dbReference>
<accession>A0A1V9XRU7</accession>
<feature type="region of interest" description="Disordered" evidence="3">
    <location>
        <begin position="49"/>
        <end position="86"/>
    </location>
</feature>
<evidence type="ECO:0000256" key="3">
    <source>
        <dbReference type="SAM" id="MobiDB-lite"/>
    </source>
</evidence>
<dbReference type="OrthoDB" id="6381807at2759"/>
<dbReference type="InterPro" id="IPR000618">
    <property type="entry name" value="Insect_cuticle"/>
</dbReference>
<keyword evidence="5" id="KW-1185">Reference proteome</keyword>
<dbReference type="PROSITE" id="PS51155">
    <property type="entry name" value="CHIT_BIND_RR_2"/>
    <property type="match status" value="1"/>
</dbReference>
<dbReference type="STRING" id="418985.A0A1V9XRU7"/>
<proteinExistence type="predicted"/>
<evidence type="ECO:0000256" key="1">
    <source>
        <dbReference type="ARBA" id="ARBA00022460"/>
    </source>
</evidence>
<comment type="caution">
    <text evidence="4">The sequence shown here is derived from an EMBL/GenBank/DDBJ whole genome shotgun (WGS) entry which is preliminary data.</text>
</comment>
<dbReference type="InterPro" id="IPR051217">
    <property type="entry name" value="Insect_Cuticle_Struc_Prot"/>
</dbReference>
<keyword evidence="4" id="KW-0675">Receptor</keyword>
<dbReference type="FunCoup" id="A0A1V9XRU7">
    <property type="interactions" value="66"/>
</dbReference>
<dbReference type="PROSITE" id="PS00233">
    <property type="entry name" value="CHIT_BIND_RR_1"/>
    <property type="match status" value="1"/>
</dbReference>
<dbReference type="GO" id="GO:0031012">
    <property type="term" value="C:extracellular matrix"/>
    <property type="evidence" value="ECO:0007669"/>
    <property type="project" value="TreeGrafter"/>
</dbReference>
<organism evidence="4 5">
    <name type="scientific">Tropilaelaps mercedesae</name>
    <dbReference type="NCBI Taxonomy" id="418985"/>
    <lineage>
        <taxon>Eukaryota</taxon>
        <taxon>Metazoa</taxon>
        <taxon>Ecdysozoa</taxon>
        <taxon>Arthropoda</taxon>
        <taxon>Chelicerata</taxon>
        <taxon>Arachnida</taxon>
        <taxon>Acari</taxon>
        <taxon>Parasitiformes</taxon>
        <taxon>Mesostigmata</taxon>
        <taxon>Gamasina</taxon>
        <taxon>Dermanyssoidea</taxon>
        <taxon>Laelapidae</taxon>
        <taxon>Tropilaelaps</taxon>
    </lineage>
</organism>
<dbReference type="GO" id="GO:0005615">
    <property type="term" value="C:extracellular space"/>
    <property type="evidence" value="ECO:0007669"/>
    <property type="project" value="TreeGrafter"/>
</dbReference>
<evidence type="ECO:0000313" key="4">
    <source>
        <dbReference type="EMBL" id="OQR76181.1"/>
    </source>
</evidence>
<feature type="compositionally biased region" description="Gly residues" evidence="3">
    <location>
        <begin position="49"/>
        <end position="58"/>
    </location>
</feature>
<feature type="region of interest" description="Disordered" evidence="3">
    <location>
        <begin position="133"/>
        <end position="173"/>
    </location>
</feature>
<sequence>MSGHNTPHTSFIYHQQSQSNTNEIMRATFPLAVALSAFVGLTVASPPGGYGGHGGGEESYGPPQPYEFSYTAEDPEGSHGHSQTFDGNMVRGHYMIQLADGTMRKVEYHADENGFHAKIVTNELGTESKNPADAIFESSAPTGEEAARQHGAGGAAEQHHGKGGAKASNNGWN</sequence>
<evidence type="ECO:0000313" key="5">
    <source>
        <dbReference type="Proteomes" id="UP000192247"/>
    </source>
</evidence>
<dbReference type="PANTHER" id="PTHR12236">
    <property type="entry name" value="STRUCTURAL CONTITUENT OF CUTICLE"/>
    <property type="match status" value="1"/>
</dbReference>